<dbReference type="AlphaFoldDB" id="A0AAW1PSJ0"/>
<dbReference type="Proteomes" id="UP001489004">
    <property type="component" value="Unassembled WGS sequence"/>
</dbReference>
<organism evidence="1 2">
    <name type="scientific">[Myrmecia] bisecta</name>
    <dbReference type="NCBI Taxonomy" id="41462"/>
    <lineage>
        <taxon>Eukaryota</taxon>
        <taxon>Viridiplantae</taxon>
        <taxon>Chlorophyta</taxon>
        <taxon>core chlorophytes</taxon>
        <taxon>Trebouxiophyceae</taxon>
        <taxon>Trebouxiales</taxon>
        <taxon>Trebouxiaceae</taxon>
        <taxon>Myrmecia</taxon>
    </lineage>
</organism>
<protein>
    <submittedName>
        <fullName evidence="1">Uncharacterized protein</fullName>
    </submittedName>
</protein>
<evidence type="ECO:0000313" key="2">
    <source>
        <dbReference type="Proteomes" id="UP001489004"/>
    </source>
</evidence>
<proteinExistence type="predicted"/>
<evidence type="ECO:0000313" key="1">
    <source>
        <dbReference type="EMBL" id="KAK9811432.1"/>
    </source>
</evidence>
<comment type="caution">
    <text evidence="1">The sequence shown here is derived from an EMBL/GenBank/DDBJ whole genome shotgun (WGS) entry which is preliminary data.</text>
</comment>
<accession>A0AAW1PSJ0</accession>
<sequence length="238" mass="25432">MTKRSTDISQGAPHTKGTFLRDLKALNEQFASWVQTQLEQHPLELWSCGVEKYLQHARQLLAEVPDHLATTAKSTPQTIAPAVSGLTAPARDPAASAAFPWGASAPGATASNSSQPSLLWGGFAEFSVPAAGAKLGAPTAGSGAAPANGEEEDGNHNVFVAEVKVGDDSSTILFKAPAGLHIQFKTDGQTEWRSRGKGTLTAQNDKRNVDWHQYTQRVAAGVNMQAVFWFRRLVSARE</sequence>
<keyword evidence="2" id="KW-1185">Reference proteome</keyword>
<dbReference type="EMBL" id="JALJOR010000009">
    <property type="protein sequence ID" value="KAK9811432.1"/>
    <property type="molecule type" value="Genomic_DNA"/>
</dbReference>
<reference evidence="1 2" key="1">
    <citation type="journal article" date="2024" name="Nat. Commun.">
        <title>Phylogenomics reveals the evolutionary origins of lichenization in chlorophyte algae.</title>
        <authorList>
            <person name="Puginier C."/>
            <person name="Libourel C."/>
            <person name="Otte J."/>
            <person name="Skaloud P."/>
            <person name="Haon M."/>
            <person name="Grisel S."/>
            <person name="Petersen M."/>
            <person name="Berrin J.G."/>
            <person name="Delaux P.M."/>
            <person name="Dal Grande F."/>
            <person name="Keller J."/>
        </authorList>
    </citation>
    <scope>NUCLEOTIDE SEQUENCE [LARGE SCALE GENOMIC DNA]</scope>
    <source>
        <strain evidence="1 2">SAG 2043</strain>
    </source>
</reference>
<name>A0AAW1PSJ0_9CHLO</name>
<gene>
    <name evidence="1" type="ORF">WJX72_003858</name>
</gene>